<dbReference type="Pfam" id="PF13412">
    <property type="entry name" value="HTH_24"/>
    <property type="match status" value="1"/>
</dbReference>
<name>A0AAX3P0L9_AERHY</name>
<dbReference type="RefSeq" id="WP_234657496.1">
    <property type="nucleotide sequence ID" value="NZ_CP118942.1"/>
</dbReference>
<dbReference type="AlphaFoldDB" id="A0AAX3P0L9"/>
<dbReference type="EMBL" id="CP118942">
    <property type="protein sequence ID" value="WEE24946.1"/>
    <property type="molecule type" value="Genomic_DNA"/>
</dbReference>
<sequence>MAELAAEPTITLKQVAERIGKSTSTVERAVAVQVKDGRLRFVGPRKSGRWEVLDPDA</sequence>
<proteinExistence type="predicted"/>
<evidence type="ECO:0000313" key="1">
    <source>
        <dbReference type="EMBL" id="WEE24946.1"/>
    </source>
</evidence>
<evidence type="ECO:0000313" key="2">
    <source>
        <dbReference type="Proteomes" id="UP001214666"/>
    </source>
</evidence>
<accession>A0AAX3P0L9</accession>
<protein>
    <submittedName>
        <fullName evidence="1">Winged helix-turn-helix domain-containing protein</fullName>
    </submittedName>
</protein>
<gene>
    <name evidence="1" type="ORF">PY771_14845</name>
</gene>
<organism evidence="1 2">
    <name type="scientific">Aeromonas hydrophila</name>
    <dbReference type="NCBI Taxonomy" id="644"/>
    <lineage>
        <taxon>Bacteria</taxon>
        <taxon>Pseudomonadati</taxon>
        <taxon>Pseudomonadota</taxon>
        <taxon>Gammaproteobacteria</taxon>
        <taxon>Aeromonadales</taxon>
        <taxon>Aeromonadaceae</taxon>
        <taxon>Aeromonas</taxon>
    </lineage>
</organism>
<reference evidence="1" key="1">
    <citation type="submission" date="2023-02" db="EMBL/GenBank/DDBJ databases">
        <title>The sequence of Aeromonas hydrophila K533.</title>
        <authorList>
            <person name="Luo X."/>
        </authorList>
    </citation>
    <scope>NUCLEOTIDE SEQUENCE</scope>
    <source>
        <strain evidence="1">K533</strain>
    </source>
</reference>
<dbReference type="Proteomes" id="UP001214666">
    <property type="component" value="Chromosome"/>
</dbReference>